<keyword evidence="2" id="KW-1185">Reference proteome</keyword>
<reference evidence="1" key="2">
    <citation type="submission" date="2023-06" db="EMBL/GenBank/DDBJ databases">
        <authorList>
            <consortium name="Lawrence Berkeley National Laboratory"/>
            <person name="Mondo S.J."/>
            <person name="Hensen N."/>
            <person name="Bonometti L."/>
            <person name="Westerberg I."/>
            <person name="Brannstrom I.O."/>
            <person name="Guillou S."/>
            <person name="Cros-Aarteil S."/>
            <person name="Calhoun S."/>
            <person name="Haridas S."/>
            <person name="Kuo A."/>
            <person name="Pangilinan J."/>
            <person name="Riley R."/>
            <person name="Labutti K."/>
            <person name="Andreopoulos B."/>
            <person name="Lipzen A."/>
            <person name="Chen C."/>
            <person name="Yanf M."/>
            <person name="Daum C."/>
            <person name="Ng V."/>
            <person name="Clum A."/>
            <person name="Steindorff A."/>
            <person name="Ohm R."/>
            <person name="Martin F."/>
            <person name="Silar P."/>
            <person name="Natvig D."/>
            <person name="Lalanne C."/>
            <person name="Gautier V."/>
            <person name="Ament-Velasquez S.L."/>
            <person name="Kruys A."/>
            <person name="Hutchinson M.I."/>
            <person name="Powell A.J."/>
            <person name="Barry K."/>
            <person name="Miller A.N."/>
            <person name="Grigoriev I.V."/>
            <person name="Debuchy R."/>
            <person name="Gladieux P."/>
            <person name="Thoren M.H."/>
            <person name="Johannesson H."/>
        </authorList>
    </citation>
    <scope>NUCLEOTIDE SEQUENCE</scope>
    <source>
        <strain evidence="1">CBS 333.67</strain>
    </source>
</reference>
<name>A0AAJ0GLD4_9PEZI</name>
<protein>
    <submittedName>
        <fullName evidence="1">Uncharacterized protein</fullName>
    </submittedName>
</protein>
<organism evidence="1 2">
    <name type="scientific">Chaetomium strumarium</name>
    <dbReference type="NCBI Taxonomy" id="1170767"/>
    <lineage>
        <taxon>Eukaryota</taxon>
        <taxon>Fungi</taxon>
        <taxon>Dikarya</taxon>
        <taxon>Ascomycota</taxon>
        <taxon>Pezizomycotina</taxon>
        <taxon>Sordariomycetes</taxon>
        <taxon>Sordariomycetidae</taxon>
        <taxon>Sordariales</taxon>
        <taxon>Chaetomiaceae</taxon>
        <taxon>Chaetomium</taxon>
    </lineage>
</organism>
<comment type="caution">
    <text evidence="1">The sequence shown here is derived from an EMBL/GenBank/DDBJ whole genome shotgun (WGS) entry which is preliminary data.</text>
</comment>
<dbReference type="GeneID" id="87882534"/>
<gene>
    <name evidence="1" type="ORF">B0T15DRAFT_290479</name>
</gene>
<dbReference type="Proteomes" id="UP001273166">
    <property type="component" value="Unassembled WGS sequence"/>
</dbReference>
<dbReference type="EMBL" id="JAUDZG010000007">
    <property type="protein sequence ID" value="KAK3302066.1"/>
    <property type="molecule type" value="Genomic_DNA"/>
</dbReference>
<sequence length="202" mass="22331">MIFQYTCAYCGMVGTYRGDPRVIMIQMPGLVPENLGSSICSRLDGVYVDSFYPATVFLPRSTTTCACNAIGPTSETSQVREAGKGWKQDTCERNTVQFRLLGSGVVFVRLLESCTVHAEPHVAADCTKSVKERCCLLPLKPDVPILEDAFYIPGETRQRWTPSSLCSGRDSGRPCNPDICTPITLVEVLRSYPTKYYSVHKA</sequence>
<dbReference type="AlphaFoldDB" id="A0AAJ0GLD4"/>
<proteinExistence type="predicted"/>
<evidence type="ECO:0000313" key="1">
    <source>
        <dbReference type="EMBL" id="KAK3302066.1"/>
    </source>
</evidence>
<reference evidence="1" key="1">
    <citation type="journal article" date="2023" name="Mol. Phylogenet. Evol.">
        <title>Genome-scale phylogeny and comparative genomics of the fungal order Sordariales.</title>
        <authorList>
            <person name="Hensen N."/>
            <person name="Bonometti L."/>
            <person name="Westerberg I."/>
            <person name="Brannstrom I.O."/>
            <person name="Guillou S."/>
            <person name="Cros-Aarteil S."/>
            <person name="Calhoun S."/>
            <person name="Haridas S."/>
            <person name="Kuo A."/>
            <person name="Mondo S."/>
            <person name="Pangilinan J."/>
            <person name="Riley R."/>
            <person name="LaButti K."/>
            <person name="Andreopoulos B."/>
            <person name="Lipzen A."/>
            <person name="Chen C."/>
            <person name="Yan M."/>
            <person name="Daum C."/>
            <person name="Ng V."/>
            <person name="Clum A."/>
            <person name="Steindorff A."/>
            <person name="Ohm R.A."/>
            <person name="Martin F."/>
            <person name="Silar P."/>
            <person name="Natvig D.O."/>
            <person name="Lalanne C."/>
            <person name="Gautier V."/>
            <person name="Ament-Velasquez S.L."/>
            <person name="Kruys A."/>
            <person name="Hutchinson M.I."/>
            <person name="Powell A.J."/>
            <person name="Barry K."/>
            <person name="Miller A.N."/>
            <person name="Grigoriev I.V."/>
            <person name="Debuchy R."/>
            <person name="Gladieux P."/>
            <person name="Hiltunen Thoren M."/>
            <person name="Johannesson H."/>
        </authorList>
    </citation>
    <scope>NUCLEOTIDE SEQUENCE</scope>
    <source>
        <strain evidence="1">CBS 333.67</strain>
    </source>
</reference>
<dbReference type="RefSeq" id="XP_062717846.1">
    <property type="nucleotide sequence ID" value="XM_062863705.1"/>
</dbReference>
<accession>A0AAJ0GLD4</accession>
<evidence type="ECO:0000313" key="2">
    <source>
        <dbReference type="Proteomes" id="UP001273166"/>
    </source>
</evidence>